<dbReference type="SUPFAM" id="SSF53067">
    <property type="entry name" value="Actin-like ATPase domain"/>
    <property type="match status" value="2"/>
</dbReference>
<dbReference type="GO" id="GO:0005524">
    <property type="term" value="F:ATP binding"/>
    <property type="evidence" value="ECO:0007669"/>
    <property type="project" value="UniProtKB-KW"/>
</dbReference>
<keyword evidence="9" id="KW-1185">Reference proteome</keyword>
<dbReference type="OrthoDB" id="6953074at2759"/>
<accession>A0A8J6FDK0</accession>
<dbReference type="PANTHER" id="PTHR11937">
    <property type="entry name" value="ACTIN"/>
    <property type="match status" value="1"/>
</dbReference>
<dbReference type="PRINTS" id="PR00190">
    <property type="entry name" value="ACTIN"/>
</dbReference>
<evidence type="ECO:0000256" key="1">
    <source>
        <dbReference type="ARBA" id="ARBA00004245"/>
    </source>
</evidence>
<sequence>MADLQPAVVIDNGSGMIKIGTSGNKEPCFIYPNLIGRAKAKPVMIRAGQKDFYVGEEAQTKRGILSVNYPVERGVITSWEDMELIWKYAYNYHLKMNPSERPALITEPPLNPLSIREKMVEIFFDTFGVPAMYVVIQGVLALFSVGRVTGCVLDIGHGVTHSVPIYEGYCIPHAVLRLDLAGHDLTEYLMRLLRERGVSLVTSSELEIVRDIKEKLCYVAEDVDVELRKKPQEVEDEYKLPDGNVIKVHNQRFRCPEALFVPANVGMEAPGIDKLLFHTITKCDIDIRRTLYSNILLSGGSSLFTGTGLRLAKELTKMAPADCQVKVTAPHEPMLATWMGGSIVSSLSAFQKMWVTKSDFQEIGPNIVHRKCF</sequence>
<keyword evidence="4" id="KW-0547">Nucleotide-binding</keyword>
<name>A0A8J6FDK0_ELECQ</name>
<proteinExistence type="inferred from homology"/>
<dbReference type="AlphaFoldDB" id="A0A8J6FDK0"/>
<dbReference type="PROSITE" id="PS00406">
    <property type="entry name" value="ACTINS_1"/>
    <property type="match status" value="1"/>
</dbReference>
<dbReference type="EMBL" id="WNTK01000004">
    <property type="protein sequence ID" value="KAG9486032.1"/>
    <property type="molecule type" value="Genomic_DNA"/>
</dbReference>
<dbReference type="InterPro" id="IPR043129">
    <property type="entry name" value="ATPase_NBD"/>
</dbReference>
<evidence type="ECO:0000256" key="2">
    <source>
        <dbReference type="ARBA" id="ARBA00006752"/>
    </source>
</evidence>
<dbReference type="InterPro" id="IPR004001">
    <property type="entry name" value="Actin_CS"/>
</dbReference>
<evidence type="ECO:0000256" key="5">
    <source>
        <dbReference type="ARBA" id="ARBA00022840"/>
    </source>
</evidence>
<evidence type="ECO:0000313" key="9">
    <source>
        <dbReference type="Proteomes" id="UP000770717"/>
    </source>
</evidence>
<organism evidence="8 9">
    <name type="scientific">Eleutherodactylus coqui</name>
    <name type="common">Puerto Rican coqui</name>
    <dbReference type="NCBI Taxonomy" id="57060"/>
    <lineage>
        <taxon>Eukaryota</taxon>
        <taxon>Metazoa</taxon>
        <taxon>Chordata</taxon>
        <taxon>Craniata</taxon>
        <taxon>Vertebrata</taxon>
        <taxon>Euteleostomi</taxon>
        <taxon>Amphibia</taxon>
        <taxon>Batrachia</taxon>
        <taxon>Anura</taxon>
        <taxon>Neobatrachia</taxon>
        <taxon>Hyloidea</taxon>
        <taxon>Eleutherodactylidae</taxon>
        <taxon>Eleutherodactylinae</taxon>
        <taxon>Eleutherodactylus</taxon>
        <taxon>Eleutherodactylus</taxon>
    </lineage>
</organism>
<gene>
    <name evidence="8" type="ORF">GDO78_008888</name>
</gene>
<keyword evidence="5" id="KW-0067">ATP-binding</keyword>
<evidence type="ECO:0000256" key="7">
    <source>
        <dbReference type="RuleBase" id="RU000487"/>
    </source>
</evidence>
<dbReference type="Gene3D" id="3.30.420.40">
    <property type="match status" value="2"/>
</dbReference>
<dbReference type="SMART" id="SM00268">
    <property type="entry name" value="ACTIN"/>
    <property type="match status" value="1"/>
</dbReference>
<dbReference type="CDD" id="cd13397">
    <property type="entry name" value="ASKHA_NBD_actin_Arp-T1-3"/>
    <property type="match status" value="1"/>
</dbReference>
<evidence type="ECO:0008006" key="10">
    <source>
        <dbReference type="Google" id="ProtNLM"/>
    </source>
</evidence>
<keyword evidence="3" id="KW-0963">Cytoplasm</keyword>
<dbReference type="GO" id="GO:0005856">
    <property type="term" value="C:cytoskeleton"/>
    <property type="evidence" value="ECO:0007669"/>
    <property type="project" value="UniProtKB-SubCell"/>
</dbReference>
<evidence type="ECO:0000256" key="4">
    <source>
        <dbReference type="ARBA" id="ARBA00022741"/>
    </source>
</evidence>
<evidence type="ECO:0000256" key="3">
    <source>
        <dbReference type="ARBA" id="ARBA00022490"/>
    </source>
</evidence>
<comment type="caution">
    <text evidence="8">The sequence shown here is derived from an EMBL/GenBank/DDBJ whole genome shotgun (WGS) entry which is preliminary data.</text>
</comment>
<dbReference type="InterPro" id="IPR004000">
    <property type="entry name" value="Actin"/>
</dbReference>
<comment type="similarity">
    <text evidence="2 7">Belongs to the actin family.</text>
</comment>
<evidence type="ECO:0000256" key="6">
    <source>
        <dbReference type="ARBA" id="ARBA00023212"/>
    </source>
</evidence>
<comment type="subcellular location">
    <subcellularLocation>
        <location evidence="1">Cytoplasm</location>
        <location evidence="1">Cytoskeleton</location>
    </subcellularLocation>
</comment>
<keyword evidence="6" id="KW-0206">Cytoskeleton</keyword>
<dbReference type="FunFam" id="3.30.420.40:FF:000148">
    <property type="entry name" value="Actin, alpha skeletal muscle"/>
    <property type="match status" value="1"/>
</dbReference>
<reference evidence="8" key="1">
    <citation type="thesis" date="2020" institute="ProQuest LLC" country="789 East Eisenhower Parkway, Ann Arbor, MI, USA">
        <title>Comparative Genomics and Chromosome Evolution.</title>
        <authorList>
            <person name="Mudd A.B."/>
        </authorList>
    </citation>
    <scope>NUCLEOTIDE SEQUENCE</scope>
    <source>
        <strain evidence="8">HN-11 Male</strain>
        <tissue evidence="8">Kidney and liver</tissue>
    </source>
</reference>
<evidence type="ECO:0000313" key="8">
    <source>
        <dbReference type="EMBL" id="KAG9486032.1"/>
    </source>
</evidence>
<dbReference type="Gene3D" id="3.90.640.10">
    <property type="entry name" value="Actin, Chain A, domain 4"/>
    <property type="match status" value="1"/>
</dbReference>
<protein>
    <recommendedName>
        <fullName evidence="10">Actin-related protein T3</fullName>
    </recommendedName>
</protein>
<dbReference type="Pfam" id="PF00022">
    <property type="entry name" value="Actin"/>
    <property type="match status" value="1"/>
</dbReference>
<dbReference type="FunFam" id="3.90.640.10:FF:000007">
    <property type="entry name" value="Actin like 7B"/>
    <property type="match status" value="1"/>
</dbReference>
<dbReference type="Proteomes" id="UP000770717">
    <property type="component" value="Unassembled WGS sequence"/>
</dbReference>